<evidence type="ECO:0000313" key="5">
    <source>
        <dbReference type="Proteomes" id="UP001458880"/>
    </source>
</evidence>
<dbReference type="AlphaFoldDB" id="A0AAW1LD67"/>
<dbReference type="CDD" id="cd11623">
    <property type="entry name" value="HR1_PKN_2"/>
    <property type="match status" value="1"/>
</dbReference>
<dbReference type="EMBL" id="JASPKY010000127">
    <property type="protein sequence ID" value="KAK9731782.1"/>
    <property type="molecule type" value="Genomic_DNA"/>
</dbReference>
<accession>A0AAW1LD67</accession>
<keyword evidence="5" id="KW-1185">Reference proteome</keyword>
<dbReference type="PROSITE" id="PS51860">
    <property type="entry name" value="REM_1"/>
    <property type="match status" value="1"/>
</dbReference>
<dbReference type="Gene3D" id="1.10.287.160">
    <property type="entry name" value="HR1 repeat"/>
    <property type="match status" value="2"/>
</dbReference>
<dbReference type="Pfam" id="PF02185">
    <property type="entry name" value="HR1"/>
    <property type="match status" value="1"/>
</dbReference>
<feature type="domain" description="REM-1" evidence="3">
    <location>
        <begin position="33"/>
        <end position="116"/>
    </location>
</feature>
<comment type="caution">
    <text evidence="4">The sequence shown here is derived from an EMBL/GenBank/DDBJ whole genome shotgun (WGS) entry which is preliminary data.</text>
</comment>
<reference evidence="4 5" key="1">
    <citation type="journal article" date="2024" name="BMC Genomics">
        <title>De novo assembly and annotation of Popillia japonica's genome with initial clues to its potential as an invasive pest.</title>
        <authorList>
            <person name="Cucini C."/>
            <person name="Boschi S."/>
            <person name="Funari R."/>
            <person name="Cardaioli E."/>
            <person name="Iannotti N."/>
            <person name="Marturano G."/>
            <person name="Paoli F."/>
            <person name="Bruttini M."/>
            <person name="Carapelli A."/>
            <person name="Frati F."/>
            <person name="Nardi F."/>
        </authorList>
    </citation>
    <scope>NUCLEOTIDE SEQUENCE [LARGE SCALE GENOMIC DNA]</scope>
    <source>
        <strain evidence="4">DMR45628</strain>
    </source>
</reference>
<evidence type="ECO:0000256" key="1">
    <source>
        <dbReference type="PROSITE-ProRule" id="PRU01207"/>
    </source>
</evidence>
<dbReference type="GO" id="GO:0007165">
    <property type="term" value="P:signal transduction"/>
    <property type="evidence" value="ECO:0007669"/>
    <property type="project" value="InterPro"/>
</dbReference>
<keyword evidence="2" id="KW-0812">Transmembrane</keyword>
<proteinExistence type="predicted"/>
<evidence type="ECO:0000259" key="3">
    <source>
        <dbReference type="PROSITE" id="PS51860"/>
    </source>
</evidence>
<evidence type="ECO:0000256" key="2">
    <source>
        <dbReference type="SAM" id="Phobius"/>
    </source>
</evidence>
<organism evidence="4 5">
    <name type="scientific">Popillia japonica</name>
    <name type="common">Japanese beetle</name>
    <dbReference type="NCBI Taxonomy" id="7064"/>
    <lineage>
        <taxon>Eukaryota</taxon>
        <taxon>Metazoa</taxon>
        <taxon>Ecdysozoa</taxon>
        <taxon>Arthropoda</taxon>
        <taxon>Hexapoda</taxon>
        <taxon>Insecta</taxon>
        <taxon>Pterygota</taxon>
        <taxon>Neoptera</taxon>
        <taxon>Endopterygota</taxon>
        <taxon>Coleoptera</taxon>
        <taxon>Polyphaga</taxon>
        <taxon>Scarabaeiformia</taxon>
        <taxon>Scarabaeidae</taxon>
        <taxon>Rutelinae</taxon>
        <taxon>Popillia</taxon>
    </lineage>
</organism>
<dbReference type="SMART" id="SM00742">
    <property type="entry name" value="Hr1"/>
    <property type="match status" value="2"/>
</dbReference>
<dbReference type="SUPFAM" id="SSF46585">
    <property type="entry name" value="HR1 repeat"/>
    <property type="match status" value="2"/>
</dbReference>
<protein>
    <submittedName>
        <fullName evidence="4">Hr1 repeat</fullName>
    </submittedName>
</protein>
<dbReference type="Proteomes" id="UP001458880">
    <property type="component" value="Unassembled WGS sequence"/>
</dbReference>
<dbReference type="InterPro" id="IPR011072">
    <property type="entry name" value="HR1_rho-bd"/>
</dbReference>
<sequence>MRLARLVNICVAGTGWMTMSLCIIIFSHSLLHSPLTSHQLGHDGICQDPRLLNLEKQLNIELKVKQGAENIMQTINGKSHRDKKLMAEAQQMFLDAKAKIEFLKMRILKVKNEINNKHHGSMHDLANGDVSTCELETPLEDRIEDIRHRLKIELAVVDGAKNVIRLMQGCDKVDKKALQETCYDYIVFLFYANNEFSITEVWTKFLRHGVDSNSI</sequence>
<evidence type="ECO:0000313" key="4">
    <source>
        <dbReference type="EMBL" id="KAK9731782.1"/>
    </source>
</evidence>
<keyword evidence="1" id="KW-0175">Coiled coil</keyword>
<dbReference type="InterPro" id="IPR036274">
    <property type="entry name" value="HR1_rpt_sf"/>
</dbReference>
<keyword evidence="2" id="KW-1133">Transmembrane helix</keyword>
<gene>
    <name evidence="4" type="ORF">QE152_g13368</name>
</gene>
<name>A0AAW1LD67_POPJA</name>
<keyword evidence="2" id="KW-0472">Membrane</keyword>
<feature type="transmembrane region" description="Helical" evidence="2">
    <location>
        <begin position="6"/>
        <end position="26"/>
    </location>
</feature>